<dbReference type="SUPFAM" id="SSF82185">
    <property type="entry name" value="Histone H3 K4-specific methyltransferase SET7/9 N-terminal domain"/>
    <property type="match status" value="1"/>
</dbReference>
<evidence type="ECO:0000313" key="2">
    <source>
        <dbReference type="Proteomes" id="UP000249008"/>
    </source>
</evidence>
<name>A0AAX2JE12_9FUSO</name>
<dbReference type="KEGG" id="ful:C4N20_04625"/>
<sequence length="292" mass="35050">MKVYKIDFSFDNNEPVFGAKENFKIENSKFTKEEIVDFLNWIDINDFSLMEEIKMRERRNMSIGDLKIYINLMTEDKISELPDMMYIAGFGETILLSEKAKEYIQKKYKDKNIEYIEVYYKNIPLYIMNVMESEECYVKGSPEIDDQYMLDFSKIKDNDIFRAREVGNFKRAILGIYCNENFKKYIEKSDLKGYKFIEIRDINDGIPMQEEKEEYIFKEEPTRELYPNGNLKYEGTIWKGYRINKWRYFHEDGSLEMEGNFGGKDAEILEIGEQTGEWKYYYKNGNIKTIFF</sequence>
<proteinExistence type="predicted"/>
<dbReference type="EMBL" id="LS483487">
    <property type="protein sequence ID" value="SQJ13114.1"/>
    <property type="molecule type" value="Genomic_DNA"/>
</dbReference>
<gene>
    <name evidence="1" type="ORF">NCTC12112_02811</name>
</gene>
<dbReference type="AlphaFoldDB" id="A0AAX2JE12"/>
<protein>
    <submittedName>
        <fullName evidence="1">MORN repeat variant</fullName>
    </submittedName>
</protein>
<dbReference type="Gene3D" id="3.90.930.1">
    <property type="match status" value="1"/>
</dbReference>
<organism evidence="1 2">
    <name type="scientific">Fusobacterium ulcerans</name>
    <dbReference type="NCBI Taxonomy" id="861"/>
    <lineage>
        <taxon>Bacteria</taxon>
        <taxon>Fusobacteriati</taxon>
        <taxon>Fusobacteriota</taxon>
        <taxon>Fusobacteriia</taxon>
        <taxon>Fusobacteriales</taxon>
        <taxon>Fusobacteriaceae</taxon>
        <taxon>Fusobacterium</taxon>
    </lineage>
</organism>
<reference evidence="1 2" key="1">
    <citation type="submission" date="2018-06" db="EMBL/GenBank/DDBJ databases">
        <authorList>
            <consortium name="Pathogen Informatics"/>
            <person name="Doyle S."/>
        </authorList>
    </citation>
    <scope>NUCLEOTIDE SEQUENCE [LARGE SCALE GENOMIC DNA]</scope>
    <source>
        <strain evidence="1 2">NCTC12112</strain>
    </source>
</reference>
<accession>A0AAX2JE12</accession>
<dbReference type="Proteomes" id="UP000249008">
    <property type="component" value="Chromosome 1"/>
</dbReference>
<dbReference type="GeneID" id="78454082"/>
<dbReference type="RefSeq" id="WP_005980403.1">
    <property type="nucleotide sequence ID" value="NZ_CABKNW010000005.1"/>
</dbReference>
<evidence type="ECO:0000313" key="1">
    <source>
        <dbReference type="EMBL" id="SQJ13114.1"/>
    </source>
</evidence>